<protein>
    <submittedName>
        <fullName evidence="1">Uncharacterized protein</fullName>
    </submittedName>
</protein>
<comment type="caution">
    <text evidence="1">The sequence shown here is derived from an EMBL/GenBank/DDBJ whole genome shotgun (WGS) entry which is preliminary data.</text>
</comment>
<organism evidence="1 2">
    <name type="scientific">Xylaria curta</name>
    <dbReference type="NCBI Taxonomy" id="42375"/>
    <lineage>
        <taxon>Eukaryota</taxon>
        <taxon>Fungi</taxon>
        <taxon>Dikarya</taxon>
        <taxon>Ascomycota</taxon>
        <taxon>Pezizomycotina</taxon>
        <taxon>Sordariomycetes</taxon>
        <taxon>Xylariomycetidae</taxon>
        <taxon>Xylariales</taxon>
        <taxon>Xylariaceae</taxon>
        <taxon>Xylaria</taxon>
    </lineage>
</organism>
<dbReference type="EMBL" id="JAPDGR010001054">
    <property type="protein sequence ID" value="KAJ2985737.1"/>
    <property type="molecule type" value="Genomic_DNA"/>
</dbReference>
<evidence type="ECO:0000313" key="2">
    <source>
        <dbReference type="Proteomes" id="UP001143856"/>
    </source>
</evidence>
<keyword evidence="2" id="KW-1185">Reference proteome</keyword>
<proteinExistence type="predicted"/>
<dbReference type="Proteomes" id="UP001143856">
    <property type="component" value="Unassembled WGS sequence"/>
</dbReference>
<reference evidence="1" key="1">
    <citation type="submission" date="2022-10" db="EMBL/GenBank/DDBJ databases">
        <title>Genome Sequence of Xylaria curta.</title>
        <authorList>
            <person name="Buettner E."/>
        </authorList>
    </citation>
    <scope>NUCLEOTIDE SEQUENCE</scope>
    <source>
        <strain evidence="1">Babe10</strain>
    </source>
</reference>
<sequence length="296" mass="34166">MPHHFTIHFQLIRNTLLALPVAVKWSLYTVIAQGAITGSFCSVTLPRWAIAYLSNAWVKVLWFTDNLAKKAINEFDMETVLSKKPVDETILDRLLTEDARRQQKGKSSKKLTFRELADENREALLLRKTPPLQGDFSDRWEMLTIPRVQTGFVKKSLRYMPLVPGRLPRRVPKGGLYLPSINANIPEDSMVGMSYMAIHFDESIFARPRDFSPERWIGEPGKKLTHWLLSFSKGRTDCIGKTLAYAEMHLILANLFSRYEVLPTPHVHEDMIWVDRVIVHSKKNLRIKDRERARGT</sequence>
<name>A0ACC1P345_9PEZI</name>
<evidence type="ECO:0000313" key="1">
    <source>
        <dbReference type="EMBL" id="KAJ2985737.1"/>
    </source>
</evidence>
<accession>A0ACC1P345</accession>
<gene>
    <name evidence="1" type="ORF">NUW58_g5372</name>
</gene>